<evidence type="ECO:0000313" key="2">
    <source>
        <dbReference type="EMBL" id="KAG9321941.1"/>
    </source>
</evidence>
<feature type="compositionally biased region" description="Low complexity" evidence="1">
    <location>
        <begin position="673"/>
        <end position="695"/>
    </location>
</feature>
<name>A0A9P8A3U1_MORAP</name>
<feature type="compositionally biased region" description="Basic and acidic residues" evidence="1">
    <location>
        <begin position="476"/>
        <end position="491"/>
    </location>
</feature>
<feature type="compositionally biased region" description="Polar residues" evidence="1">
    <location>
        <begin position="200"/>
        <end position="209"/>
    </location>
</feature>
<feature type="compositionally biased region" description="Polar residues" evidence="1">
    <location>
        <begin position="48"/>
        <end position="58"/>
    </location>
</feature>
<feature type="compositionally biased region" description="Polar residues" evidence="1">
    <location>
        <begin position="412"/>
        <end position="423"/>
    </location>
</feature>
<feature type="region of interest" description="Disordered" evidence="1">
    <location>
        <begin position="86"/>
        <end position="126"/>
    </location>
</feature>
<feature type="region of interest" description="Disordered" evidence="1">
    <location>
        <begin position="649"/>
        <end position="718"/>
    </location>
</feature>
<feature type="region of interest" description="Disordered" evidence="1">
    <location>
        <begin position="466"/>
        <end position="516"/>
    </location>
</feature>
<feature type="compositionally biased region" description="Basic and acidic residues" evidence="1">
    <location>
        <begin position="274"/>
        <end position="289"/>
    </location>
</feature>
<gene>
    <name evidence="2" type="ORF">KVV02_006913</name>
</gene>
<dbReference type="AlphaFoldDB" id="A0A9P8A3U1"/>
<accession>A0A9P8A3U1</accession>
<evidence type="ECO:0000256" key="1">
    <source>
        <dbReference type="SAM" id="MobiDB-lite"/>
    </source>
</evidence>
<feature type="region of interest" description="Disordered" evidence="1">
    <location>
        <begin position="263"/>
        <end position="319"/>
    </location>
</feature>
<feature type="region of interest" description="Disordered" evidence="1">
    <location>
        <begin position="1"/>
        <end position="24"/>
    </location>
</feature>
<organism evidence="2 3">
    <name type="scientific">Mortierella alpina</name>
    <name type="common">Oleaginous fungus</name>
    <name type="synonym">Mortierella renispora</name>
    <dbReference type="NCBI Taxonomy" id="64518"/>
    <lineage>
        <taxon>Eukaryota</taxon>
        <taxon>Fungi</taxon>
        <taxon>Fungi incertae sedis</taxon>
        <taxon>Mucoromycota</taxon>
        <taxon>Mortierellomycotina</taxon>
        <taxon>Mortierellomycetes</taxon>
        <taxon>Mortierellales</taxon>
        <taxon>Mortierellaceae</taxon>
        <taxon>Mortierella</taxon>
    </lineage>
</organism>
<dbReference type="Proteomes" id="UP000717515">
    <property type="component" value="Unassembled WGS sequence"/>
</dbReference>
<comment type="caution">
    <text evidence="2">The sequence shown here is derived from an EMBL/GenBank/DDBJ whole genome shotgun (WGS) entry which is preliminary data.</text>
</comment>
<feature type="region of interest" description="Disordered" evidence="1">
    <location>
        <begin position="38"/>
        <end position="70"/>
    </location>
</feature>
<dbReference type="EMBL" id="JAIFTL010000174">
    <property type="protein sequence ID" value="KAG9321941.1"/>
    <property type="molecule type" value="Genomic_DNA"/>
</dbReference>
<sequence length="800" mass="87495">MSTMVRHQSPPPRTTRTSSRNTLQLDQQIENSARDLLKALKAKKATPLQDQAAVNTPRRSAGKPKSKPSLDSALAVLLPLLEKSPHAGEALHQVESPMEDTEEEKEDGGDSDSGPTTRRSRHAPRRIVLDETWACDTPYRRMSASRKNAKLWENILSPSTSSLPSDTTSISAKASASVVPSVSPSSASLCLSSSPLLASTPQHSPSRKATGSAMRVRVATAKRGKPFRRQSAQRPSGYPPSFDLLDKPPVGWKHPLGTYGCIKESRCNSDGGEISDREVMVERSSRDEGDAGSDAVMESRTRRRIQTPDSSDSEEEDVLTASLLKPWRMSGSLGRSRLSTSSSSSPASPELSRQQETSPSILATHGYTAEPVESDILADILQINIISDDESMQSATEDGEPCLEGVMETDKSPSASQNEQVATPLNAMDTAPRPQTENELEKARQKVEALCRSYTIAPEKLSATSQFEGGEVTESAMDRRSNQDDIGREDGEIPDVAMDEDNPQSTPGTEEGEIVENIQEKDNTLGVKETENQCNIRSVAIVGDTSPFERVKAIMQRLPPLPSTIVSPQYPSPPIYPMQQPWQYPPPSYYLGSTAMPGTGYFGPYGPCGPYYNYYQRYLCDYTEQQEYADAHSLSDWTCVPYRQLQEQTNDRLPKSGERGTHTVQSPEPPFERPSSSESTPGPSSASPSVASPEGCPSLPLKRPRHDPVTPPSQAPVLTAPRLPISFLTTSEPLSNDDGIVKQSANETVAFISATAKPRKLLMLEKLAADQNKIKRMAKLSKEMLEKQKELIQQSSKDAW</sequence>
<protein>
    <submittedName>
        <fullName evidence="2">Uncharacterized protein</fullName>
    </submittedName>
</protein>
<feature type="compositionally biased region" description="Basic and acidic residues" evidence="1">
    <location>
        <begin position="649"/>
        <end position="661"/>
    </location>
</feature>
<evidence type="ECO:0000313" key="3">
    <source>
        <dbReference type="Proteomes" id="UP000717515"/>
    </source>
</evidence>
<proteinExistence type="predicted"/>
<feature type="region of interest" description="Disordered" evidence="1">
    <location>
        <begin position="403"/>
        <end position="437"/>
    </location>
</feature>
<feature type="region of interest" description="Disordered" evidence="1">
    <location>
        <begin position="331"/>
        <end position="358"/>
    </location>
</feature>
<reference evidence="2" key="1">
    <citation type="submission" date="2021-07" db="EMBL/GenBank/DDBJ databases">
        <title>Draft genome of Mortierella alpina, strain LL118, isolated from an aspen leaf litter sample.</title>
        <authorList>
            <person name="Yang S."/>
            <person name="Vinatzer B.A."/>
        </authorList>
    </citation>
    <scope>NUCLEOTIDE SEQUENCE</scope>
    <source>
        <strain evidence="2">LL118</strain>
    </source>
</reference>
<feature type="compositionally biased region" description="Acidic residues" evidence="1">
    <location>
        <begin position="97"/>
        <end position="110"/>
    </location>
</feature>
<feature type="compositionally biased region" description="Low complexity" evidence="1">
    <location>
        <begin position="331"/>
        <end position="352"/>
    </location>
</feature>
<feature type="region of interest" description="Disordered" evidence="1">
    <location>
        <begin position="195"/>
        <end position="244"/>
    </location>
</feature>